<dbReference type="RefSeq" id="WP_092158662.1">
    <property type="nucleotide sequence ID" value="NZ_FNGA01000001.1"/>
</dbReference>
<evidence type="ECO:0000313" key="8">
    <source>
        <dbReference type="Proteomes" id="UP000199053"/>
    </source>
</evidence>
<dbReference type="CDD" id="cd07023">
    <property type="entry name" value="S49_Sppa_N_C"/>
    <property type="match status" value="1"/>
</dbReference>
<keyword evidence="2 7" id="KW-0645">Protease</keyword>
<keyword evidence="8" id="KW-1185">Reference proteome</keyword>
<dbReference type="InterPro" id="IPR002142">
    <property type="entry name" value="Peptidase_S49"/>
</dbReference>
<organism evidence="7 8">
    <name type="scientific">Maridesulfovibrio ferrireducens</name>
    <dbReference type="NCBI Taxonomy" id="246191"/>
    <lineage>
        <taxon>Bacteria</taxon>
        <taxon>Pseudomonadati</taxon>
        <taxon>Thermodesulfobacteriota</taxon>
        <taxon>Desulfovibrionia</taxon>
        <taxon>Desulfovibrionales</taxon>
        <taxon>Desulfovibrionaceae</taxon>
        <taxon>Maridesulfovibrio</taxon>
    </lineage>
</organism>
<dbReference type="InterPro" id="IPR004635">
    <property type="entry name" value="Pept_S49_SppA"/>
</dbReference>
<keyword evidence="5" id="KW-1133">Transmembrane helix</keyword>
<sequence length="294" mass="31269">MTNPKLSFSVRHPFLFGFSLVIMAVVLLWGAAAFFNGKAGLMLGADSIGIVTVQGTITDSLPTVKFLRELRKDDSVKGVLLRVNSPGGTIAPSQELYLAVKRFAEVKPIVASFGTVAASGGYYAAAPATQIIANSGSITGSIGVKAEYASFRKLMDRVGIKPIMITSGALKGAGSPFTELTPEQHEYLVGLIMDMHNQFVSDVATARKLDRKEVEKIADGRAITGREAKELGLVDRIGGFEDSITVLKALCGIEGDVAVREGPEKDEPFIKEILGMLGLKPSGSFSGDGFTFSY</sequence>
<dbReference type="EMBL" id="FNGA01000001">
    <property type="protein sequence ID" value="SDK59413.1"/>
    <property type="molecule type" value="Genomic_DNA"/>
</dbReference>
<evidence type="ECO:0000256" key="2">
    <source>
        <dbReference type="ARBA" id="ARBA00022670"/>
    </source>
</evidence>
<dbReference type="InterPro" id="IPR029045">
    <property type="entry name" value="ClpP/crotonase-like_dom_sf"/>
</dbReference>
<gene>
    <name evidence="7" type="ORF">SAMN05660337_0927</name>
</gene>
<comment type="similarity">
    <text evidence="1">Belongs to the peptidase S49 family.</text>
</comment>
<dbReference type="GO" id="GO:0006508">
    <property type="term" value="P:proteolysis"/>
    <property type="evidence" value="ECO:0007669"/>
    <property type="project" value="UniProtKB-KW"/>
</dbReference>
<dbReference type="Pfam" id="PF01343">
    <property type="entry name" value="Peptidase_S49"/>
    <property type="match status" value="1"/>
</dbReference>
<dbReference type="STRING" id="246191.SAMN05660337_0927"/>
<protein>
    <submittedName>
        <fullName evidence="7">Protease-4</fullName>
    </submittedName>
</protein>
<keyword evidence="4" id="KW-0720">Serine protease</keyword>
<dbReference type="SUPFAM" id="SSF52096">
    <property type="entry name" value="ClpP/crotonase"/>
    <property type="match status" value="1"/>
</dbReference>
<feature type="domain" description="Peptidase S49" evidence="6">
    <location>
        <begin position="103"/>
        <end position="252"/>
    </location>
</feature>
<evidence type="ECO:0000313" key="7">
    <source>
        <dbReference type="EMBL" id="SDK59413.1"/>
    </source>
</evidence>
<reference evidence="8" key="1">
    <citation type="submission" date="2016-10" db="EMBL/GenBank/DDBJ databases">
        <authorList>
            <person name="Varghese N."/>
            <person name="Submissions S."/>
        </authorList>
    </citation>
    <scope>NUCLEOTIDE SEQUENCE [LARGE SCALE GENOMIC DNA]</scope>
    <source>
        <strain evidence="8">DSM 16995</strain>
    </source>
</reference>
<evidence type="ECO:0000256" key="3">
    <source>
        <dbReference type="ARBA" id="ARBA00022801"/>
    </source>
</evidence>
<dbReference type="OrthoDB" id="9764363at2"/>
<name>A0A1G9D6F2_9BACT</name>
<evidence type="ECO:0000256" key="1">
    <source>
        <dbReference type="ARBA" id="ARBA00008683"/>
    </source>
</evidence>
<keyword evidence="5" id="KW-0472">Membrane</keyword>
<feature type="transmembrane region" description="Helical" evidence="5">
    <location>
        <begin position="14"/>
        <end position="35"/>
    </location>
</feature>
<dbReference type="GO" id="GO:0008236">
    <property type="term" value="F:serine-type peptidase activity"/>
    <property type="evidence" value="ECO:0007669"/>
    <property type="project" value="UniProtKB-KW"/>
</dbReference>
<accession>A0A1G9D6F2</accession>
<dbReference type="PANTHER" id="PTHR42987:SF7">
    <property type="entry name" value="SIGNAL PEPTIDE PEPTIDASE SPPA-RELATED"/>
    <property type="match status" value="1"/>
</dbReference>
<evidence type="ECO:0000256" key="4">
    <source>
        <dbReference type="ARBA" id="ARBA00022825"/>
    </source>
</evidence>
<dbReference type="Gene3D" id="3.90.226.10">
    <property type="entry name" value="2-enoyl-CoA Hydratase, Chain A, domain 1"/>
    <property type="match status" value="2"/>
</dbReference>
<dbReference type="AlphaFoldDB" id="A0A1G9D6F2"/>
<evidence type="ECO:0000259" key="6">
    <source>
        <dbReference type="Pfam" id="PF01343"/>
    </source>
</evidence>
<evidence type="ECO:0000256" key="5">
    <source>
        <dbReference type="SAM" id="Phobius"/>
    </source>
</evidence>
<dbReference type="Proteomes" id="UP000199053">
    <property type="component" value="Unassembled WGS sequence"/>
</dbReference>
<dbReference type="InterPro" id="IPR047272">
    <property type="entry name" value="S49_SppA_C"/>
</dbReference>
<keyword evidence="5" id="KW-0812">Transmembrane</keyword>
<keyword evidence="3" id="KW-0378">Hydrolase</keyword>
<dbReference type="PANTHER" id="PTHR42987">
    <property type="entry name" value="PEPTIDASE S49"/>
    <property type="match status" value="1"/>
</dbReference>
<proteinExistence type="inferred from homology"/>
<dbReference type="NCBIfam" id="TIGR00706">
    <property type="entry name" value="SppA_dom"/>
    <property type="match status" value="1"/>
</dbReference>